<organism evidence="1">
    <name type="scientific">Fusobacterium nucleatum</name>
    <dbReference type="NCBI Taxonomy" id="851"/>
    <lineage>
        <taxon>Bacteria</taxon>
        <taxon>Fusobacteriati</taxon>
        <taxon>Fusobacteriota</taxon>
        <taxon>Fusobacteriia</taxon>
        <taxon>Fusobacteriales</taxon>
        <taxon>Fusobacteriaceae</taxon>
        <taxon>Fusobacterium</taxon>
    </lineage>
</organism>
<name>A0A3P1VNL9_FUSNU</name>
<comment type="caution">
    <text evidence="1">The sequence shown here is derived from an EMBL/GenBank/DDBJ whole genome shotgun (WGS) entry which is preliminary data.</text>
</comment>
<sequence>MSRVILSVFEADLSASLLKLQRTLDFLSLRNLASSELFFTILSS</sequence>
<proteinExistence type="predicted"/>
<reference evidence="1" key="1">
    <citation type="submission" date="2018-11" db="EMBL/GenBank/DDBJ databases">
        <title>Genomes From Bacteria Associated with the Canine Oral Cavity: a Test Case for Automated Genome-Based Taxonomic Assignment.</title>
        <authorList>
            <person name="Coil D.A."/>
            <person name="Jospin G."/>
            <person name="Darling A.E."/>
            <person name="Wallis C."/>
            <person name="Davis I.J."/>
            <person name="Harris S."/>
            <person name="Eisen J.A."/>
            <person name="Holcombe L.J."/>
            <person name="O'Flynn C."/>
        </authorList>
    </citation>
    <scope>NUCLEOTIDE SEQUENCE [LARGE SCALE GENOMIC DNA]</scope>
    <source>
        <strain evidence="1">OH5060</strain>
    </source>
</reference>
<accession>A0A3P1VNL9</accession>
<protein>
    <submittedName>
        <fullName evidence="1">Riboflavin synthase subunit alpha</fullName>
    </submittedName>
</protein>
<dbReference type="EMBL" id="RQZD01000022">
    <property type="protein sequence ID" value="RRD35829.1"/>
    <property type="molecule type" value="Genomic_DNA"/>
</dbReference>
<evidence type="ECO:0000313" key="1">
    <source>
        <dbReference type="EMBL" id="RRD35829.1"/>
    </source>
</evidence>
<dbReference type="AlphaFoldDB" id="A0A3P1VNL9"/>
<gene>
    <name evidence="1" type="ORF">EII28_09375</name>
</gene>